<dbReference type="GO" id="GO:0046872">
    <property type="term" value="F:metal ion binding"/>
    <property type="evidence" value="ECO:0007669"/>
    <property type="project" value="UniProtKB-KW"/>
</dbReference>
<feature type="binding site" evidence="7">
    <location>
        <position position="31"/>
    </location>
    <ligand>
        <name>Mg(2+)</name>
        <dbReference type="ChEBI" id="CHEBI:18420"/>
    </ligand>
</feature>
<keyword evidence="3" id="KW-0808">Transferase</keyword>
<reference evidence="10 11" key="1">
    <citation type="journal article" date="2018" name="Mol. Biol. Evol.">
        <title>Broad Genomic Sampling Reveals a Smut Pathogenic Ancestry of the Fungal Clade Ustilaginomycotina.</title>
        <authorList>
            <person name="Kijpornyongpan T."/>
            <person name="Mondo S.J."/>
            <person name="Barry K."/>
            <person name="Sandor L."/>
            <person name="Lee J."/>
            <person name="Lipzen A."/>
            <person name="Pangilinan J."/>
            <person name="LaButti K."/>
            <person name="Hainaut M."/>
            <person name="Henrissat B."/>
            <person name="Grigoriev I.V."/>
            <person name="Spatafora J.W."/>
            <person name="Aime M.C."/>
        </authorList>
    </citation>
    <scope>NUCLEOTIDE SEQUENCE [LARGE SCALE GENOMIC DNA]</scope>
    <source>
        <strain evidence="10 11">MCA 3645</strain>
    </source>
</reference>
<comment type="similarity">
    <text evidence="1">Belongs to the methyltransferase superfamily. METL family.</text>
</comment>
<dbReference type="InterPro" id="IPR027417">
    <property type="entry name" value="P-loop_NTPase"/>
</dbReference>
<dbReference type="AlphaFoldDB" id="A0A317XLZ6"/>
<sequence>MGVAFSSLWSSLFGLKELKICILGLDNAGKTTLMYKMTLGSVVSTAPTVGSNTEQFEYKNLKFMLWDVGGQTSLRTSWTSYLGATDAVIFVLDSNDRERVSLAREELHKIAQDEQVSKAPILVWANKQDIKGAMTPAEISQSLALTAFRDRTWQIFGCSALTGKGLTEGLDWLAHTLGAKDHQKYMHVISSSTSTLTSIDVKSLDSALPKPHESLPAQPAVEETIADAISQNRRTATSFVVAKHSKDAAKNWDKFYKNHQDKFFKDRHWTSREFAGRIAGGSGESGSADPAGGGGGGGSFESRDEAKPSPPKPKGDDDREEETQMVGEDVGSSSNSVLLEVGCGVGNMLYPLLTAYDGLKVHCCDFSARAVEMVKLHPSYDSTRVNAFVYDLTQTSPSLESYLTRPGTEGWGRVTTISLIFVLSAIPPTEHTAVLTRLADLLASNGGGHLLFRDYAFGDLSQVRYHTKKDAGWAEPSLLSDNPNHNWYRRGDNTFNYFFRQAELETLATQIGLHGNVETLRRTAVNRKSDVQMQRRFAALLRAKRLFSIHDALVELDKDGGTGGELGCWNCMRSDSGRKAKPVQSSLYHAGRDGLDRQLRHLLGYRDGT</sequence>
<dbReference type="PANTHER" id="PTHR22809">
    <property type="entry name" value="METHYLTRANSFERASE-RELATED"/>
    <property type="match status" value="1"/>
</dbReference>
<dbReference type="InParanoid" id="A0A317XLZ6"/>
<evidence type="ECO:0000313" key="10">
    <source>
        <dbReference type="EMBL" id="PWY99353.1"/>
    </source>
</evidence>
<dbReference type="SMART" id="SM00177">
    <property type="entry name" value="ARF"/>
    <property type="match status" value="1"/>
</dbReference>
<feature type="binding site" evidence="6">
    <location>
        <position position="70"/>
    </location>
    <ligand>
        <name>GTP</name>
        <dbReference type="ChEBI" id="CHEBI:37565"/>
    </ligand>
</feature>
<dbReference type="Proteomes" id="UP000246740">
    <property type="component" value="Unassembled WGS sequence"/>
</dbReference>
<evidence type="ECO:0000259" key="9">
    <source>
        <dbReference type="Pfam" id="PF08242"/>
    </source>
</evidence>
<dbReference type="GO" id="GO:0008173">
    <property type="term" value="F:RNA methyltransferase activity"/>
    <property type="evidence" value="ECO:0007669"/>
    <property type="project" value="UniProtKB-ARBA"/>
</dbReference>
<keyword evidence="4 6" id="KW-0547">Nucleotide-binding</keyword>
<dbReference type="EMBL" id="KZ819195">
    <property type="protein sequence ID" value="PWY99353.1"/>
    <property type="molecule type" value="Genomic_DNA"/>
</dbReference>
<dbReference type="InterPro" id="IPR029063">
    <property type="entry name" value="SAM-dependent_MTases_sf"/>
</dbReference>
<dbReference type="PRINTS" id="PR00328">
    <property type="entry name" value="SAR1GTPBP"/>
</dbReference>
<feature type="domain" description="Methyltransferase type 12" evidence="9">
    <location>
        <begin position="339"/>
        <end position="446"/>
    </location>
</feature>
<dbReference type="Gene3D" id="3.40.50.150">
    <property type="entry name" value="Vaccinia Virus protein VP39"/>
    <property type="match status" value="1"/>
</dbReference>
<keyword evidence="11" id="KW-1185">Reference proteome</keyword>
<feature type="binding site" evidence="6">
    <location>
        <begin position="126"/>
        <end position="129"/>
    </location>
    <ligand>
        <name>GTP</name>
        <dbReference type="ChEBI" id="CHEBI:37565"/>
    </ligand>
</feature>
<gene>
    <name evidence="10" type="ORF">BCV70DRAFT_177087</name>
</gene>
<evidence type="ECO:0000256" key="5">
    <source>
        <dbReference type="ARBA" id="ARBA00023134"/>
    </source>
</evidence>
<dbReference type="NCBIfam" id="TIGR00231">
    <property type="entry name" value="small_GTP"/>
    <property type="match status" value="1"/>
</dbReference>
<evidence type="ECO:0000256" key="1">
    <source>
        <dbReference type="ARBA" id="ARBA00009725"/>
    </source>
</evidence>
<dbReference type="InterPro" id="IPR006689">
    <property type="entry name" value="Small_GTPase_ARF/SAR"/>
</dbReference>
<evidence type="ECO:0000256" key="2">
    <source>
        <dbReference type="ARBA" id="ARBA00022603"/>
    </source>
</evidence>
<evidence type="ECO:0000256" key="7">
    <source>
        <dbReference type="PIRSR" id="PIRSR606689-2"/>
    </source>
</evidence>
<evidence type="ECO:0000256" key="4">
    <source>
        <dbReference type="ARBA" id="ARBA00022741"/>
    </source>
</evidence>
<evidence type="ECO:0000256" key="3">
    <source>
        <dbReference type="ARBA" id="ARBA00022679"/>
    </source>
</evidence>
<feature type="region of interest" description="Disordered" evidence="8">
    <location>
        <begin position="277"/>
        <end position="333"/>
    </location>
</feature>
<organism evidence="10 11">
    <name type="scientific">Testicularia cyperi</name>
    <dbReference type="NCBI Taxonomy" id="1882483"/>
    <lineage>
        <taxon>Eukaryota</taxon>
        <taxon>Fungi</taxon>
        <taxon>Dikarya</taxon>
        <taxon>Basidiomycota</taxon>
        <taxon>Ustilaginomycotina</taxon>
        <taxon>Ustilaginomycetes</taxon>
        <taxon>Ustilaginales</taxon>
        <taxon>Anthracoideaceae</taxon>
        <taxon>Testicularia</taxon>
    </lineage>
</organism>
<dbReference type="Pfam" id="PF00025">
    <property type="entry name" value="Arf"/>
    <property type="match status" value="1"/>
</dbReference>
<evidence type="ECO:0000256" key="8">
    <source>
        <dbReference type="SAM" id="MobiDB-lite"/>
    </source>
</evidence>
<feature type="compositionally biased region" description="Basic and acidic residues" evidence="8">
    <location>
        <begin position="301"/>
        <end position="317"/>
    </location>
</feature>
<dbReference type="SMART" id="SM00178">
    <property type="entry name" value="SAR"/>
    <property type="match status" value="1"/>
</dbReference>
<dbReference type="GO" id="GO:0032259">
    <property type="term" value="P:methylation"/>
    <property type="evidence" value="ECO:0007669"/>
    <property type="project" value="UniProtKB-KW"/>
</dbReference>
<dbReference type="InterPro" id="IPR013217">
    <property type="entry name" value="Methyltransf_12"/>
</dbReference>
<dbReference type="InterPro" id="IPR026113">
    <property type="entry name" value="METTL2/6/8-like"/>
</dbReference>
<dbReference type="CDD" id="cd02440">
    <property type="entry name" value="AdoMet_MTases"/>
    <property type="match status" value="1"/>
</dbReference>
<proteinExistence type="inferred from homology"/>
<keyword evidence="2" id="KW-0489">Methyltransferase</keyword>
<feature type="binding site" evidence="7">
    <location>
        <position position="48"/>
    </location>
    <ligand>
        <name>Mg(2+)</name>
        <dbReference type="ChEBI" id="CHEBI:18420"/>
    </ligand>
</feature>
<dbReference type="STRING" id="1882483.A0A317XLZ6"/>
<dbReference type="CDD" id="cd04153">
    <property type="entry name" value="Arl5_Arl8"/>
    <property type="match status" value="1"/>
</dbReference>
<protein>
    <submittedName>
        <fullName evidence="10">Arf-domain-containing protein</fullName>
    </submittedName>
</protein>
<keyword evidence="5 6" id="KW-0342">GTP-binding</keyword>
<dbReference type="FunFam" id="3.40.50.300:FF:000728">
    <property type="entry name" value="ADP-ribosylation factor-like protein 5"/>
    <property type="match status" value="1"/>
</dbReference>
<evidence type="ECO:0000313" key="11">
    <source>
        <dbReference type="Proteomes" id="UP000246740"/>
    </source>
</evidence>
<keyword evidence="7" id="KW-0479">Metal-binding</keyword>
<dbReference type="Pfam" id="PF08242">
    <property type="entry name" value="Methyltransf_12"/>
    <property type="match status" value="1"/>
</dbReference>
<name>A0A317XLZ6_9BASI</name>
<dbReference type="GO" id="GO:0008757">
    <property type="term" value="F:S-adenosylmethionine-dependent methyltransferase activity"/>
    <property type="evidence" value="ECO:0007669"/>
    <property type="project" value="UniProtKB-ARBA"/>
</dbReference>
<dbReference type="PROSITE" id="PS51417">
    <property type="entry name" value="ARF"/>
    <property type="match status" value="1"/>
</dbReference>
<dbReference type="GO" id="GO:0003924">
    <property type="term" value="F:GTPase activity"/>
    <property type="evidence" value="ECO:0007669"/>
    <property type="project" value="InterPro"/>
</dbReference>
<accession>A0A317XLZ6</accession>
<dbReference type="OrthoDB" id="417697at2759"/>
<feature type="binding site" evidence="6">
    <location>
        <begin position="24"/>
        <end position="31"/>
    </location>
    <ligand>
        <name>GTP</name>
        <dbReference type="ChEBI" id="CHEBI:37565"/>
    </ligand>
</feature>
<dbReference type="GO" id="GO:0005525">
    <property type="term" value="F:GTP binding"/>
    <property type="evidence" value="ECO:0007669"/>
    <property type="project" value="UniProtKB-KW"/>
</dbReference>
<keyword evidence="7" id="KW-0460">Magnesium</keyword>
<dbReference type="InterPro" id="IPR005225">
    <property type="entry name" value="Small_GTP-bd"/>
</dbReference>
<dbReference type="SUPFAM" id="SSF53335">
    <property type="entry name" value="S-adenosyl-L-methionine-dependent methyltransferases"/>
    <property type="match status" value="1"/>
</dbReference>
<evidence type="ECO:0000256" key="6">
    <source>
        <dbReference type="PIRSR" id="PIRSR606689-1"/>
    </source>
</evidence>
<dbReference type="Gene3D" id="3.40.50.300">
    <property type="entry name" value="P-loop containing nucleotide triphosphate hydrolases"/>
    <property type="match status" value="1"/>
</dbReference>
<dbReference type="SUPFAM" id="SSF52540">
    <property type="entry name" value="P-loop containing nucleoside triphosphate hydrolases"/>
    <property type="match status" value="1"/>
</dbReference>
<dbReference type="PANTHER" id="PTHR22809:SF5">
    <property type="entry name" value="TRNA N(3)-METHYLCYTIDINE METHYLTRANSFERASE METTL6"/>
    <property type="match status" value="1"/>
</dbReference>